<dbReference type="InterPro" id="IPR013538">
    <property type="entry name" value="ASHA1/2-like_C"/>
</dbReference>
<comment type="similarity">
    <text evidence="1">Belongs to the AHA1 family.</text>
</comment>
<dbReference type="Proteomes" id="UP000501568">
    <property type="component" value="Chromosome"/>
</dbReference>
<dbReference type="InterPro" id="IPR023393">
    <property type="entry name" value="START-like_dom_sf"/>
</dbReference>
<organism evidence="3 4">
    <name type="scientific">Stakelama tenebrarum</name>
    <dbReference type="NCBI Taxonomy" id="2711215"/>
    <lineage>
        <taxon>Bacteria</taxon>
        <taxon>Pseudomonadati</taxon>
        <taxon>Pseudomonadota</taxon>
        <taxon>Alphaproteobacteria</taxon>
        <taxon>Sphingomonadales</taxon>
        <taxon>Sphingomonadaceae</taxon>
        <taxon>Stakelama</taxon>
    </lineage>
</organism>
<dbReference type="RefSeq" id="WP_165326036.1">
    <property type="nucleotide sequence ID" value="NZ_CP049109.1"/>
</dbReference>
<name>A0A6G6Y262_9SPHN</name>
<reference evidence="3 4" key="1">
    <citation type="submission" date="2020-02" db="EMBL/GenBank/DDBJ databases">
        <authorList>
            <person name="Zheng R.K."/>
            <person name="Sun C.M."/>
        </authorList>
    </citation>
    <scope>NUCLEOTIDE SEQUENCE [LARGE SCALE GENOMIC DNA]</scope>
    <source>
        <strain evidence="4">zrk23</strain>
    </source>
</reference>
<accession>A0A6G6Y262</accession>
<dbReference type="Gene3D" id="3.30.530.20">
    <property type="match status" value="1"/>
</dbReference>
<dbReference type="SUPFAM" id="SSF55961">
    <property type="entry name" value="Bet v1-like"/>
    <property type="match status" value="1"/>
</dbReference>
<gene>
    <name evidence="3" type="ORF">G5C33_04045</name>
</gene>
<keyword evidence="4" id="KW-1185">Reference proteome</keyword>
<dbReference type="EMBL" id="CP049109">
    <property type="protein sequence ID" value="QIG79034.1"/>
    <property type="molecule type" value="Genomic_DNA"/>
</dbReference>
<dbReference type="CDD" id="cd07814">
    <property type="entry name" value="SRPBCC_CalC_Aha1-like"/>
    <property type="match status" value="1"/>
</dbReference>
<evidence type="ECO:0000313" key="4">
    <source>
        <dbReference type="Proteomes" id="UP000501568"/>
    </source>
</evidence>
<evidence type="ECO:0000256" key="1">
    <source>
        <dbReference type="ARBA" id="ARBA00006817"/>
    </source>
</evidence>
<sequence>MAAALRLTLLRRYPTPAHIVFAAWTQPHLLSRWWAGRDGMVALAQIDPRIGGSFIIDSKRAKDGAAEEWGVFNAVEDQELLEFSWCARTADMHRVTVQFLALEDALTEVSLVHFGFADEAACAAQQARWEIALDALGEFLANIATDG</sequence>
<evidence type="ECO:0000259" key="2">
    <source>
        <dbReference type="Pfam" id="PF08327"/>
    </source>
</evidence>
<proteinExistence type="inferred from homology"/>
<feature type="domain" description="Activator of Hsp90 ATPase homologue 1/2-like C-terminal" evidence="2">
    <location>
        <begin position="15"/>
        <end position="140"/>
    </location>
</feature>
<protein>
    <submittedName>
        <fullName evidence="3">SRPBCC domain-containing protein</fullName>
    </submittedName>
</protein>
<dbReference type="KEGG" id="spzr:G5C33_04045"/>
<evidence type="ECO:0000313" key="3">
    <source>
        <dbReference type="EMBL" id="QIG79034.1"/>
    </source>
</evidence>
<dbReference type="AlphaFoldDB" id="A0A6G6Y262"/>
<dbReference type="Pfam" id="PF08327">
    <property type="entry name" value="AHSA1"/>
    <property type="match status" value="1"/>
</dbReference>